<dbReference type="PROSITE" id="PS50011">
    <property type="entry name" value="PROTEIN_KINASE_DOM"/>
    <property type="match status" value="1"/>
</dbReference>
<gene>
    <name evidence="2" type="ORF">B5G02_02505</name>
</gene>
<dbReference type="InterPro" id="IPR008266">
    <property type="entry name" value="Tyr_kinase_AS"/>
</dbReference>
<name>A0A1Y3XYI8_9ACTN</name>
<dbReference type="SUPFAM" id="SSF56112">
    <property type="entry name" value="Protein kinase-like (PK-like)"/>
    <property type="match status" value="1"/>
</dbReference>
<dbReference type="Gene3D" id="6.20.350.10">
    <property type="match status" value="1"/>
</dbReference>
<dbReference type="EMBL" id="NFIE01000004">
    <property type="protein sequence ID" value="OUN89368.1"/>
    <property type="molecule type" value="Genomic_DNA"/>
</dbReference>
<dbReference type="InterPro" id="IPR000719">
    <property type="entry name" value="Prot_kinase_dom"/>
</dbReference>
<comment type="caution">
    <text evidence="2">The sequence shown here is derived from an EMBL/GenBank/DDBJ whole genome shotgun (WGS) entry which is preliminary data.</text>
</comment>
<sequence>MGQPTDMQDRRISTETATLPNVVAPACTGSSCLSFATNAGTFDASSLKPMVSSDRKHVYRGVLTQSDGTHLPCVAVLFTASDGSFYAAEVSSLARNQLLCVGPDIYELVGTVMVDGRSLPCILEEDAGVNLEDALFRNAPIPGAAKADGARLSPLGTPERAIENKKIFYDILDQVERLHTHGLYHRDIRAANICVRRFGQLPQDIHATLIDHELVTDYTGSDIPASAERYSRSLFSDIPRLRYPDARVTRPTSLMRDVGYLAALHFELERGASIERASAAELTFGARPLFQYGAHGEVVIRRIDRAEDLDPLAQELDLTPLDASHFFDIRLIAYARERVAPGGYLDARADAMLRRNASFLLQAPIDELARTASYQAWLEECRRIGRTPEYGSFDEQPEVLRQSNADQVRDIPAKLYALGYRLERLDDGASHERVEEFTPEEIEELAFLEHRRWCNERLRHGWIPGSPRDDVRRIHPDLVPYGELSEQSREYDRVAARTIIRILKQAGFAVVR</sequence>
<dbReference type="PROSITE" id="PS00109">
    <property type="entry name" value="PROTEIN_KINASE_TYR"/>
    <property type="match status" value="1"/>
</dbReference>
<dbReference type="AlphaFoldDB" id="A0A1Y3XYI8"/>
<reference evidence="3" key="1">
    <citation type="submission" date="2017-04" db="EMBL/GenBank/DDBJ databases">
        <title>Function of individual gut microbiota members based on whole genome sequencing of pure cultures obtained from chicken caecum.</title>
        <authorList>
            <person name="Medvecky M."/>
            <person name="Cejkova D."/>
            <person name="Polansky O."/>
            <person name="Karasova D."/>
            <person name="Kubasova T."/>
            <person name="Cizek A."/>
            <person name="Rychlik I."/>
        </authorList>
    </citation>
    <scope>NUCLEOTIDE SEQUENCE [LARGE SCALE GENOMIC DNA]</scope>
    <source>
        <strain evidence="3">An5</strain>
    </source>
</reference>
<dbReference type="GO" id="GO:0005524">
    <property type="term" value="F:ATP binding"/>
    <property type="evidence" value="ECO:0007669"/>
    <property type="project" value="InterPro"/>
</dbReference>
<organism evidence="2 3">
    <name type="scientific">[Collinsella] massiliensis</name>
    <dbReference type="NCBI Taxonomy" id="1232426"/>
    <lineage>
        <taxon>Bacteria</taxon>
        <taxon>Bacillati</taxon>
        <taxon>Actinomycetota</taxon>
        <taxon>Coriobacteriia</taxon>
        <taxon>Coriobacteriales</taxon>
        <taxon>Coriobacteriaceae</taxon>
        <taxon>Enorma</taxon>
    </lineage>
</organism>
<evidence type="ECO:0000313" key="3">
    <source>
        <dbReference type="Proteomes" id="UP000195781"/>
    </source>
</evidence>
<dbReference type="Proteomes" id="UP000195781">
    <property type="component" value="Unassembled WGS sequence"/>
</dbReference>
<dbReference type="RefSeq" id="WP_094335051.1">
    <property type="nucleotide sequence ID" value="NZ_NFIE01000004.1"/>
</dbReference>
<feature type="domain" description="Protein kinase" evidence="1">
    <location>
        <begin position="44"/>
        <end position="353"/>
    </location>
</feature>
<dbReference type="GO" id="GO:0004672">
    <property type="term" value="F:protein kinase activity"/>
    <property type="evidence" value="ECO:0007669"/>
    <property type="project" value="InterPro"/>
</dbReference>
<proteinExistence type="predicted"/>
<dbReference type="Gene3D" id="1.10.510.10">
    <property type="entry name" value="Transferase(Phosphotransferase) domain 1"/>
    <property type="match status" value="1"/>
</dbReference>
<accession>A0A1Y3XYI8</accession>
<dbReference type="OrthoDB" id="3177121at2"/>
<dbReference type="InterPro" id="IPR011009">
    <property type="entry name" value="Kinase-like_dom_sf"/>
</dbReference>
<evidence type="ECO:0000259" key="1">
    <source>
        <dbReference type="PROSITE" id="PS50011"/>
    </source>
</evidence>
<protein>
    <recommendedName>
        <fullName evidence="1">Protein kinase domain-containing protein</fullName>
    </recommendedName>
</protein>
<keyword evidence="3" id="KW-1185">Reference proteome</keyword>
<evidence type="ECO:0000313" key="2">
    <source>
        <dbReference type="EMBL" id="OUN89368.1"/>
    </source>
</evidence>
<dbReference type="InterPro" id="IPR003032">
    <property type="entry name" value="Ryanodine_rcpt"/>
</dbReference>
<dbReference type="Pfam" id="PF02026">
    <property type="entry name" value="RyR"/>
    <property type="match status" value="1"/>
</dbReference>